<feature type="region of interest" description="Disordered" evidence="1">
    <location>
        <begin position="483"/>
        <end position="505"/>
    </location>
</feature>
<reference evidence="4" key="1">
    <citation type="journal article" date="2018" name="Nat. Microbiol.">
        <title>Leveraging single-cell genomics to expand the fungal tree of life.</title>
        <authorList>
            <person name="Ahrendt S.R."/>
            <person name="Quandt C.A."/>
            <person name="Ciobanu D."/>
            <person name="Clum A."/>
            <person name="Salamov A."/>
            <person name="Andreopoulos B."/>
            <person name="Cheng J.F."/>
            <person name="Woyke T."/>
            <person name="Pelin A."/>
            <person name="Henrissat B."/>
            <person name="Reynolds N.K."/>
            <person name="Benny G.L."/>
            <person name="Smith M.E."/>
            <person name="James T.Y."/>
            <person name="Grigoriev I.V."/>
        </authorList>
    </citation>
    <scope>NUCLEOTIDE SEQUENCE [LARGE SCALE GENOMIC DNA]</scope>
    <source>
        <strain evidence="4">RSA 468</strain>
    </source>
</reference>
<feature type="compositionally biased region" description="Polar residues" evidence="1">
    <location>
        <begin position="74"/>
        <end position="88"/>
    </location>
</feature>
<dbReference type="EMBL" id="ML002286">
    <property type="protein sequence ID" value="RKP39249.1"/>
    <property type="molecule type" value="Genomic_DNA"/>
</dbReference>
<feature type="chain" id="PRO_5020292638" evidence="2">
    <location>
        <begin position="25"/>
        <end position="515"/>
    </location>
</feature>
<feature type="signal peptide" evidence="2">
    <location>
        <begin position="1"/>
        <end position="24"/>
    </location>
</feature>
<evidence type="ECO:0000256" key="2">
    <source>
        <dbReference type="SAM" id="SignalP"/>
    </source>
</evidence>
<proteinExistence type="predicted"/>
<gene>
    <name evidence="3" type="ORF">BJ085DRAFT_39344</name>
</gene>
<dbReference type="Proteomes" id="UP000268162">
    <property type="component" value="Unassembled WGS sequence"/>
</dbReference>
<keyword evidence="4" id="KW-1185">Reference proteome</keyword>
<evidence type="ECO:0000256" key="1">
    <source>
        <dbReference type="SAM" id="MobiDB-lite"/>
    </source>
</evidence>
<keyword evidence="2" id="KW-0732">Signal</keyword>
<evidence type="ECO:0000313" key="3">
    <source>
        <dbReference type="EMBL" id="RKP39249.1"/>
    </source>
</evidence>
<sequence>MRSTILTYATLLVSSAHLAQVIQASKLEASLQSTEHDLGDLPEFTLPDALLSDLNLTSFPSDNDTEDPMGWDNRPQQDGWSTNGSSSAHHPGVGSATAPVELTGPTLNRKRQSWTRYLDDDDINVYTELQELLASDDAAGDGTDMYAPSGSAGGIGSLPKKPRQDNLAMVEPIQAPPHLSSIDAENLVPVDAANPISNSQASQPHQIIPVPKVKKVEMSLLKQHFCSLFISKMARLLEILIYGSLDNVNFEKARRIIEVDPGNYMSYLAFRNDISFYGLWGKQQRRVSGYTLSTLNLQESGKSLNLLAILLGERPEVAIHLIRKALGGFTPEQKQMLTVKKSPTNGQNSRACHLSTMSEEFSWANFRKLPLWVDLATNLLLHNRVELAQEIFNLLEWSQLNQWTFMVQRAYWALFMDQETAVRNMMAPVECGSVEPGKVVELCYTLNAAMVNGTLGGVFEKYDDFSALYPILGLPGDFIFPENDDDLDDNDDNDDDDDDDDDDMDYVFVSFPEWG</sequence>
<protein>
    <submittedName>
        <fullName evidence="3">Uncharacterized protein</fullName>
    </submittedName>
</protein>
<accession>A0A4V1J5J2</accession>
<name>A0A4V1J5J2_9FUNG</name>
<evidence type="ECO:0000313" key="4">
    <source>
        <dbReference type="Proteomes" id="UP000268162"/>
    </source>
</evidence>
<organism evidence="3 4">
    <name type="scientific">Dimargaris cristalligena</name>
    <dbReference type="NCBI Taxonomy" id="215637"/>
    <lineage>
        <taxon>Eukaryota</taxon>
        <taxon>Fungi</taxon>
        <taxon>Fungi incertae sedis</taxon>
        <taxon>Zoopagomycota</taxon>
        <taxon>Kickxellomycotina</taxon>
        <taxon>Dimargaritomycetes</taxon>
        <taxon>Dimargaritales</taxon>
        <taxon>Dimargaritaceae</taxon>
        <taxon>Dimargaris</taxon>
    </lineage>
</organism>
<feature type="region of interest" description="Disordered" evidence="1">
    <location>
        <begin position="57"/>
        <end position="107"/>
    </location>
</feature>
<dbReference type="AlphaFoldDB" id="A0A4V1J5J2"/>